<dbReference type="PANTHER" id="PTHR47561:SF1">
    <property type="entry name" value="POLYSACCHARIDE DEACETYLASE FAMILY PROTEIN (AFU_ORTHOLOGUE AFUA_6G05030)"/>
    <property type="match status" value="1"/>
</dbReference>
<dbReference type="InterPro" id="IPR037950">
    <property type="entry name" value="PgdA-like"/>
</dbReference>
<dbReference type="Pfam" id="PF01522">
    <property type="entry name" value="Polysacc_deac_1"/>
    <property type="match status" value="1"/>
</dbReference>
<sequence>MTEADARRLTVCLSFDVDAMSGWINKTDNAAMISRGEFGAFAIPRILSLLDRHGAKATFFVPGHTALAYPETVRSIAKADHEIGHHGWVHENPATFDRDGENKILQRGIDALAEVAGVRPIGYRAPSGQFSPDTVDLLIKAGFRYESTLAATDFWPYYVRNGDVVSKTEPFVFGEPSELIEIPIAWALDDFPLFELTPGSASPQHTPSEVREIWQTEFDYAYANAPGGVMTIIMHPQVIGRGSRLNMLDGLLEHMASHPGVVFESMETVETRWRSENPLDAYLQNGGPLPR</sequence>
<evidence type="ECO:0000313" key="3">
    <source>
        <dbReference type="Proteomes" id="UP001500200"/>
    </source>
</evidence>
<keyword evidence="3" id="KW-1185">Reference proteome</keyword>
<dbReference type="Proteomes" id="UP001500200">
    <property type="component" value="Unassembled WGS sequence"/>
</dbReference>
<gene>
    <name evidence="2" type="ORF">GCM10023346_49410</name>
</gene>
<comment type="caution">
    <text evidence="2">The sequence shown here is derived from an EMBL/GenBank/DDBJ whole genome shotgun (WGS) entry which is preliminary data.</text>
</comment>
<evidence type="ECO:0000313" key="2">
    <source>
        <dbReference type="EMBL" id="GAA4655884.1"/>
    </source>
</evidence>
<accession>A0ABP8VAE7</accession>
<dbReference type="CDD" id="cd10938">
    <property type="entry name" value="CE4_HpPgdA_like"/>
    <property type="match status" value="1"/>
</dbReference>
<reference evidence="3" key="1">
    <citation type="journal article" date="2019" name="Int. J. Syst. Evol. Microbiol.">
        <title>The Global Catalogue of Microorganisms (GCM) 10K type strain sequencing project: providing services to taxonomists for standard genome sequencing and annotation.</title>
        <authorList>
            <consortium name="The Broad Institute Genomics Platform"/>
            <consortium name="The Broad Institute Genome Sequencing Center for Infectious Disease"/>
            <person name="Wu L."/>
            <person name="Ma J."/>
        </authorList>
    </citation>
    <scope>NUCLEOTIDE SEQUENCE [LARGE SCALE GENOMIC DNA]</scope>
    <source>
        <strain evidence="3">JCM 18514</strain>
    </source>
</reference>
<dbReference type="EMBL" id="BAABKK010000052">
    <property type="protein sequence ID" value="GAA4655884.1"/>
    <property type="molecule type" value="Genomic_DNA"/>
</dbReference>
<dbReference type="RefSeq" id="WP_345454044.1">
    <property type="nucleotide sequence ID" value="NZ_BAABKK010000052.1"/>
</dbReference>
<dbReference type="Gene3D" id="3.20.20.370">
    <property type="entry name" value="Glycoside hydrolase/deacetylase"/>
    <property type="match status" value="1"/>
</dbReference>
<dbReference type="InterPro" id="IPR002509">
    <property type="entry name" value="NODB_dom"/>
</dbReference>
<name>A0ABP8VAE7_9MICC</name>
<evidence type="ECO:0000259" key="1">
    <source>
        <dbReference type="PROSITE" id="PS51677"/>
    </source>
</evidence>
<feature type="domain" description="NodB homology" evidence="1">
    <location>
        <begin position="27"/>
        <end position="264"/>
    </location>
</feature>
<dbReference type="InterPro" id="IPR011330">
    <property type="entry name" value="Glyco_hydro/deAcase_b/a-brl"/>
</dbReference>
<protein>
    <submittedName>
        <fullName evidence="2">Polysaccharide deacetylase</fullName>
    </submittedName>
</protein>
<proteinExistence type="predicted"/>
<dbReference type="PROSITE" id="PS51677">
    <property type="entry name" value="NODB"/>
    <property type="match status" value="1"/>
</dbReference>
<organism evidence="2 3">
    <name type="scientific">Arthrobacter gyeryongensis</name>
    <dbReference type="NCBI Taxonomy" id="1650592"/>
    <lineage>
        <taxon>Bacteria</taxon>
        <taxon>Bacillati</taxon>
        <taxon>Actinomycetota</taxon>
        <taxon>Actinomycetes</taxon>
        <taxon>Micrococcales</taxon>
        <taxon>Micrococcaceae</taxon>
        <taxon>Arthrobacter</taxon>
    </lineage>
</organism>
<dbReference type="PANTHER" id="PTHR47561">
    <property type="entry name" value="POLYSACCHARIDE DEACETYLASE FAMILY PROTEIN (AFU_ORTHOLOGUE AFUA_6G05030)"/>
    <property type="match status" value="1"/>
</dbReference>
<dbReference type="SUPFAM" id="SSF88713">
    <property type="entry name" value="Glycoside hydrolase/deacetylase"/>
    <property type="match status" value="1"/>
</dbReference>